<dbReference type="EMBL" id="CM042018">
    <property type="protein sequence ID" value="KAI3826052.1"/>
    <property type="molecule type" value="Genomic_DNA"/>
</dbReference>
<dbReference type="Proteomes" id="UP001056120">
    <property type="component" value="Linkage Group LG01"/>
</dbReference>
<reference evidence="2" key="1">
    <citation type="journal article" date="2022" name="Mol. Ecol. Resour.">
        <title>The genomes of chicory, endive, great burdock and yacon provide insights into Asteraceae palaeo-polyploidization history and plant inulin production.</title>
        <authorList>
            <person name="Fan W."/>
            <person name="Wang S."/>
            <person name="Wang H."/>
            <person name="Wang A."/>
            <person name="Jiang F."/>
            <person name="Liu H."/>
            <person name="Zhao H."/>
            <person name="Xu D."/>
            <person name="Zhang Y."/>
        </authorList>
    </citation>
    <scope>NUCLEOTIDE SEQUENCE [LARGE SCALE GENOMIC DNA]</scope>
    <source>
        <strain evidence="2">cv. Yunnan</strain>
    </source>
</reference>
<accession>A0ACB9K1B9</accession>
<comment type="caution">
    <text evidence="1">The sequence shown here is derived from an EMBL/GenBank/DDBJ whole genome shotgun (WGS) entry which is preliminary data.</text>
</comment>
<reference evidence="1 2" key="2">
    <citation type="journal article" date="2022" name="Mol. Ecol. Resour.">
        <title>The genomes of chicory, endive, great burdock and yacon provide insights into Asteraceae paleo-polyploidization history and plant inulin production.</title>
        <authorList>
            <person name="Fan W."/>
            <person name="Wang S."/>
            <person name="Wang H."/>
            <person name="Wang A."/>
            <person name="Jiang F."/>
            <person name="Liu H."/>
            <person name="Zhao H."/>
            <person name="Xu D."/>
            <person name="Zhang Y."/>
        </authorList>
    </citation>
    <scope>NUCLEOTIDE SEQUENCE [LARGE SCALE GENOMIC DNA]</scope>
    <source>
        <strain evidence="2">cv. Yunnan</strain>
        <tissue evidence="1">Leaves</tissue>
    </source>
</reference>
<evidence type="ECO:0000313" key="2">
    <source>
        <dbReference type="Proteomes" id="UP001056120"/>
    </source>
</evidence>
<gene>
    <name evidence="1" type="ORF">L1987_00094</name>
</gene>
<evidence type="ECO:0000313" key="1">
    <source>
        <dbReference type="EMBL" id="KAI3826052.1"/>
    </source>
</evidence>
<sequence length="76" mass="8792">MLQSAIQRRSIDLLFVWNAIYHINIRETIDQGWIRPLSDKDGTKFGDDVPIKIEDSLTKIQVSKSSPNKQDHDAKR</sequence>
<keyword evidence="2" id="KW-1185">Reference proteome</keyword>
<organism evidence="1 2">
    <name type="scientific">Smallanthus sonchifolius</name>
    <dbReference type="NCBI Taxonomy" id="185202"/>
    <lineage>
        <taxon>Eukaryota</taxon>
        <taxon>Viridiplantae</taxon>
        <taxon>Streptophyta</taxon>
        <taxon>Embryophyta</taxon>
        <taxon>Tracheophyta</taxon>
        <taxon>Spermatophyta</taxon>
        <taxon>Magnoliopsida</taxon>
        <taxon>eudicotyledons</taxon>
        <taxon>Gunneridae</taxon>
        <taxon>Pentapetalae</taxon>
        <taxon>asterids</taxon>
        <taxon>campanulids</taxon>
        <taxon>Asterales</taxon>
        <taxon>Asteraceae</taxon>
        <taxon>Asteroideae</taxon>
        <taxon>Heliantheae alliance</taxon>
        <taxon>Millerieae</taxon>
        <taxon>Smallanthus</taxon>
    </lineage>
</organism>
<proteinExistence type="predicted"/>
<protein>
    <submittedName>
        <fullName evidence="1">Uncharacterized protein</fullName>
    </submittedName>
</protein>
<name>A0ACB9K1B9_9ASTR</name>